<evidence type="ECO:0000256" key="1">
    <source>
        <dbReference type="SAM" id="MobiDB-lite"/>
    </source>
</evidence>
<evidence type="ECO:0000313" key="2">
    <source>
        <dbReference type="EMBL" id="KYM86833.1"/>
    </source>
</evidence>
<dbReference type="AlphaFoldDB" id="A0A195BNM2"/>
<accession>A0A195BNM2</accession>
<dbReference type="Proteomes" id="UP000078540">
    <property type="component" value="Unassembled WGS sequence"/>
</dbReference>
<feature type="compositionally biased region" description="Acidic residues" evidence="1">
    <location>
        <begin position="278"/>
        <end position="289"/>
    </location>
</feature>
<organism evidence="2 3">
    <name type="scientific">Atta colombica</name>
    <dbReference type="NCBI Taxonomy" id="520822"/>
    <lineage>
        <taxon>Eukaryota</taxon>
        <taxon>Metazoa</taxon>
        <taxon>Ecdysozoa</taxon>
        <taxon>Arthropoda</taxon>
        <taxon>Hexapoda</taxon>
        <taxon>Insecta</taxon>
        <taxon>Pterygota</taxon>
        <taxon>Neoptera</taxon>
        <taxon>Endopterygota</taxon>
        <taxon>Hymenoptera</taxon>
        <taxon>Apocrita</taxon>
        <taxon>Aculeata</taxon>
        <taxon>Formicoidea</taxon>
        <taxon>Formicidae</taxon>
        <taxon>Myrmicinae</taxon>
        <taxon>Atta</taxon>
    </lineage>
</organism>
<keyword evidence="3" id="KW-1185">Reference proteome</keyword>
<dbReference type="EMBL" id="KQ976438">
    <property type="protein sequence ID" value="KYM86833.1"/>
    <property type="molecule type" value="Genomic_DNA"/>
</dbReference>
<reference evidence="2 3" key="1">
    <citation type="submission" date="2015-09" db="EMBL/GenBank/DDBJ databases">
        <title>Atta colombica WGS genome.</title>
        <authorList>
            <person name="Nygaard S."/>
            <person name="Hu H."/>
            <person name="Boomsma J."/>
            <person name="Zhang G."/>
        </authorList>
    </citation>
    <scope>NUCLEOTIDE SEQUENCE [LARGE SCALE GENOMIC DNA]</scope>
    <source>
        <strain evidence="2">Treedump-2</strain>
        <tissue evidence="2">Whole body</tissue>
    </source>
</reference>
<evidence type="ECO:0000313" key="3">
    <source>
        <dbReference type="Proteomes" id="UP000078540"/>
    </source>
</evidence>
<proteinExistence type="predicted"/>
<name>A0A195BNM2_9HYME</name>
<protein>
    <submittedName>
        <fullName evidence="2">Uncharacterized protein</fullName>
    </submittedName>
</protein>
<sequence>MHATVGAALRRREGDFRPTVFLNYPAVDDLIARTGPPRNGRETFEPSMLGELSPRLNTRLNTVEYAYDSGRGTRVREIMLVRSIIPRQTPLDKQQLLPVCGKNVRERKGEDSVRTTERIAKRWQERKRERAGFASRQTAPGRCKGEGVRSWKISMYPSWRHDVSLNLALRVWSAAPPPGNRDSLRRGRSNLSAGIGGGFGPGFGFRSREIDPRVGVSWVITPSQPPVVRGASKRRWCESWLRLGERTLSRYDVALICSKQVSAAAGPSVGCGVASGGTEEDDTAPEDGPADGIANLHAS</sequence>
<feature type="region of interest" description="Disordered" evidence="1">
    <location>
        <begin position="266"/>
        <end position="299"/>
    </location>
</feature>
<gene>
    <name evidence="2" type="ORF">ALC53_03756</name>
</gene>